<evidence type="ECO:0000313" key="9">
    <source>
        <dbReference type="EMBL" id="PSK80386.1"/>
    </source>
</evidence>
<feature type="transmembrane region" description="Helical" evidence="5">
    <location>
        <begin position="198"/>
        <end position="220"/>
    </location>
</feature>
<feature type="transmembrane region" description="Helical" evidence="5">
    <location>
        <begin position="6"/>
        <end position="25"/>
    </location>
</feature>
<evidence type="ECO:0000256" key="4">
    <source>
        <dbReference type="ARBA" id="ARBA00023136"/>
    </source>
</evidence>
<dbReference type="Proteomes" id="UP000396862">
    <property type="component" value="Unassembled WGS sequence"/>
</dbReference>
<dbReference type="Pfam" id="PF00361">
    <property type="entry name" value="Proton_antipo_M"/>
    <property type="match status" value="1"/>
</dbReference>
<evidence type="ECO:0000256" key="2">
    <source>
        <dbReference type="ARBA" id="ARBA00022692"/>
    </source>
</evidence>
<reference evidence="8 11" key="2">
    <citation type="submission" date="2019-10" db="EMBL/GenBank/DDBJ databases">
        <title>Prolixibacter strains distinguished by the presence of nitrate reductase genes were adept at nitrate-dependent anaerobic corrosion of metallic iron and carbon steel.</title>
        <authorList>
            <person name="Iino T."/>
            <person name="Shono N."/>
            <person name="Ito K."/>
            <person name="Nakamura R."/>
            <person name="Sueoka K."/>
            <person name="Harayama S."/>
            <person name="Ohkuma M."/>
        </authorList>
    </citation>
    <scope>NUCLEOTIDE SEQUENCE [LARGE SCALE GENOMIC DNA]</scope>
    <source>
        <strain evidence="8 11">MIC1-1</strain>
    </source>
</reference>
<dbReference type="EMBL" id="PYGC01000017">
    <property type="protein sequence ID" value="PSK80386.1"/>
    <property type="molecule type" value="Genomic_DNA"/>
</dbReference>
<feature type="transmembrane region" description="Helical" evidence="5">
    <location>
        <begin position="436"/>
        <end position="463"/>
    </location>
</feature>
<evidence type="ECO:0000256" key="3">
    <source>
        <dbReference type="ARBA" id="ARBA00022989"/>
    </source>
</evidence>
<dbReference type="EMBL" id="BLAU01000001">
    <property type="protein sequence ID" value="GET23093.1"/>
    <property type="molecule type" value="Genomic_DNA"/>
</dbReference>
<feature type="transmembrane region" description="Helical" evidence="5">
    <location>
        <begin position="360"/>
        <end position="382"/>
    </location>
</feature>
<keyword evidence="5" id="KW-1278">Translocase</keyword>
<feature type="domain" description="NADH:quinone oxidoreductase/Mrp antiporter transmembrane" evidence="7">
    <location>
        <begin position="120"/>
        <end position="409"/>
    </location>
</feature>
<feature type="transmembrane region" description="Helical" evidence="5">
    <location>
        <begin position="317"/>
        <end position="339"/>
    </location>
</feature>
<sequence>MINESIIIMRFEWLISLMIVVLFILNLMGVDKKPERFMNIVNVMLIINFVAGFIPIKDGYLFQGFYHTTALIVLEKNILNLGLLLIAFSAKQWIIESKRPAEFFMLMFSSVLGMYVMLSSGHILVLYLGLELSSLPLAALAAFNTDSRKSSEAGVKYILSSAFSTGITLFGISLLYGAVGNLGFDAIIQHIHEDALTLTAFVFILAGFSFKMSIVPFHMWTADVFEGAPTPVTNYLAVVSKGSVIFIFITVLYTVFGKLENAWLLAISVLSVMSMTVGNIFALRQQNLKRFLAFSSIAQVGFVLVGIAGASNMGTDSVVYFLVIYLLSNIALFSIVEAISDETGKVTISDYKGLYKSNPFYAIIFTVALFSLAGVPPTAGFFGKLFLLTSGMGSGMYVLLGFATINLVLSLYTYLRVVKAMFIDKEEERMPIIKKSLLTNFVLAVCLIGIIVLGFAGVFYQYIDSISSQL</sequence>
<dbReference type="Proteomes" id="UP000240621">
    <property type="component" value="Unassembled WGS sequence"/>
</dbReference>
<dbReference type="HAMAP" id="MF_00445">
    <property type="entry name" value="NDH1_NuoN_1"/>
    <property type="match status" value="1"/>
</dbReference>
<proteinExistence type="inferred from homology"/>
<dbReference type="NCBIfam" id="TIGR01770">
    <property type="entry name" value="NDH_I_N"/>
    <property type="match status" value="1"/>
</dbReference>
<evidence type="ECO:0000313" key="10">
    <source>
        <dbReference type="Proteomes" id="UP000240621"/>
    </source>
</evidence>
<keyword evidence="3 5" id="KW-1133">Transmembrane helix</keyword>
<evidence type="ECO:0000259" key="7">
    <source>
        <dbReference type="Pfam" id="PF00361"/>
    </source>
</evidence>
<feature type="transmembrane region" description="Helical" evidence="5">
    <location>
        <begin position="124"/>
        <end position="145"/>
    </location>
</feature>
<keyword evidence="4 5" id="KW-0472">Membrane</keyword>
<feature type="transmembrane region" description="Helical" evidence="5">
    <location>
        <begin position="394"/>
        <end position="415"/>
    </location>
</feature>
<dbReference type="EC" id="7.1.1.-" evidence="5"/>
<comment type="caution">
    <text evidence="9">The sequence shown here is derived from an EMBL/GenBank/DDBJ whole genome shotgun (WGS) entry which is preliminary data.</text>
</comment>
<keyword evidence="5" id="KW-1003">Cell membrane</keyword>
<keyword evidence="11" id="KW-1185">Reference proteome</keyword>
<dbReference type="GO" id="GO:0048038">
    <property type="term" value="F:quinone binding"/>
    <property type="evidence" value="ECO:0007669"/>
    <property type="project" value="UniProtKB-KW"/>
</dbReference>
<keyword evidence="5" id="KW-0813">Transport</keyword>
<reference evidence="9 10" key="1">
    <citation type="submission" date="2018-03" db="EMBL/GenBank/DDBJ databases">
        <title>Genomic Encyclopedia of Archaeal and Bacterial Type Strains, Phase II (KMG-II): from individual species to whole genera.</title>
        <authorList>
            <person name="Goeker M."/>
        </authorList>
    </citation>
    <scope>NUCLEOTIDE SEQUENCE [LARGE SCALE GENOMIC DNA]</scope>
    <source>
        <strain evidence="9 10">DSM 27267</strain>
    </source>
</reference>
<feature type="transmembrane region" description="Helical" evidence="5">
    <location>
        <begin position="37"/>
        <end position="56"/>
    </location>
</feature>
<keyword evidence="5" id="KW-0874">Quinone</keyword>
<name>A0A2P8C5Z8_9BACT</name>
<dbReference type="InterPro" id="IPR010096">
    <property type="entry name" value="NADH-Q_OxRdtase_suN/2"/>
</dbReference>
<feature type="transmembrane region" description="Helical" evidence="5">
    <location>
        <begin position="262"/>
        <end position="282"/>
    </location>
</feature>
<dbReference type="RefSeq" id="WP_106543880.1">
    <property type="nucleotide sequence ID" value="NZ_BLAU01000001.1"/>
</dbReference>
<dbReference type="GO" id="GO:0012505">
    <property type="term" value="C:endomembrane system"/>
    <property type="evidence" value="ECO:0007669"/>
    <property type="project" value="UniProtKB-SubCell"/>
</dbReference>
<feature type="transmembrane region" description="Helical" evidence="5">
    <location>
        <begin position="291"/>
        <end position="311"/>
    </location>
</feature>
<feature type="transmembrane region" description="Helical" evidence="5">
    <location>
        <begin position="157"/>
        <end position="178"/>
    </location>
</feature>
<feature type="transmembrane region" description="Helical" evidence="5">
    <location>
        <begin position="232"/>
        <end position="256"/>
    </location>
</feature>
<feature type="transmembrane region" description="Helical" evidence="5">
    <location>
        <begin position="68"/>
        <end position="88"/>
    </location>
</feature>
<dbReference type="InterPro" id="IPR001750">
    <property type="entry name" value="ND/Mrp_TM"/>
</dbReference>
<evidence type="ECO:0000256" key="1">
    <source>
        <dbReference type="ARBA" id="ARBA00004127"/>
    </source>
</evidence>
<dbReference type="AlphaFoldDB" id="A0A2P8C5Z8"/>
<comment type="catalytic activity">
    <reaction evidence="5">
        <text>a quinone + NADH + 5 H(+)(in) = a quinol + NAD(+) + 4 H(+)(out)</text>
        <dbReference type="Rhea" id="RHEA:57888"/>
        <dbReference type="ChEBI" id="CHEBI:15378"/>
        <dbReference type="ChEBI" id="CHEBI:24646"/>
        <dbReference type="ChEBI" id="CHEBI:57540"/>
        <dbReference type="ChEBI" id="CHEBI:57945"/>
        <dbReference type="ChEBI" id="CHEBI:132124"/>
    </reaction>
</comment>
<keyword evidence="2 5" id="KW-0812">Transmembrane</keyword>
<dbReference type="PANTHER" id="PTHR22773">
    <property type="entry name" value="NADH DEHYDROGENASE"/>
    <property type="match status" value="1"/>
</dbReference>
<keyword evidence="5" id="KW-0520">NAD</keyword>
<dbReference type="GO" id="GO:0008137">
    <property type="term" value="F:NADH dehydrogenase (ubiquinone) activity"/>
    <property type="evidence" value="ECO:0007669"/>
    <property type="project" value="InterPro"/>
</dbReference>
<dbReference type="GO" id="GO:0050136">
    <property type="term" value="F:NADH dehydrogenase (quinone) (non-electrogenic) activity"/>
    <property type="evidence" value="ECO:0007669"/>
    <property type="project" value="UniProtKB-UniRule"/>
</dbReference>
<comment type="function">
    <text evidence="5">NDH-1 shuttles electrons from NADH, via FMN and iron-sulfur (Fe-S) centers, to quinones in the respiratory chain. The immediate electron acceptor for the enzyme in this species is believed to be a menaquinone. Couples the redox reaction to proton translocation (for every two electrons transferred, four hydrogen ions are translocated across the cytoplasmic membrane), and thus conserves the redox energy in a proton gradient.</text>
</comment>
<comment type="subunit">
    <text evidence="5">NDH-1 is composed of 14 different subunits. Subunits NuoA, H, J, K, L, M, N constitute the membrane sector of the complex.</text>
</comment>
<feature type="transmembrane region" description="Helical" evidence="5">
    <location>
        <begin position="100"/>
        <end position="118"/>
    </location>
</feature>
<comment type="subcellular location">
    <subcellularLocation>
        <location evidence="5">Cell membrane</location>
        <topology evidence="5">Multi-pass membrane protein</topology>
    </subcellularLocation>
    <subcellularLocation>
        <location evidence="1">Endomembrane system</location>
        <topology evidence="1">Multi-pass membrane protein</topology>
    </subcellularLocation>
    <subcellularLocation>
        <location evidence="6">Membrane</location>
        <topology evidence="6">Multi-pass membrane protein</topology>
    </subcellularLocation>
</comment>
<evidence type="ECO:0000256" key="5">
    <source>
        <dbReference type="HAMAP-Rule" id="MF_00445"/>
    </source>
</evidence>
<dbReference type="GO" id="GO:0005886">
    <property type="term" value="C:plasma membrane"/>
    <property type="evidence" value="ECO:0007669"/>
    <property type="project" value="UniProtKB-SubCell"/>
</dbReference>
<evidence type="ECO:0000256" key="6">
    <source>
        <dbReference type="RuleBase" id="RU000320"/>
    </source>
</evidence>
<dbReference type="GO" id="GO:0042773">
    <property type="term" value="P:ATP synthesis coupled electron transport"/>
    <property type="evidence" value="ECO:0007669"/>
    <property type="project" value="InterPro"/>
</dbReference>
<dbReference type="OrthoDB" id="9811718at2"/>
<organism evidence="9 10">
    <name type="scientific">Prolixibacter denitrificans</name>
    <dbReference type="NCBI Taxonomy" id="1541063"/>
    <lineage>
        <taxon>Bacteria</taxon>
        <taxon>Pseudomonadati</taxon>
        <taxon>Bacteroidota</taxon>
        <taxon>Bacteroidia</taxon>
        <taxon>Marinilabiliales</taxon>
        <taxon>Prolixibacteraceae</taxon>
        <taxon>Prolixibacter</taxon>
    </lineage>
</organism>
<gene>
    <name evidence="5 8" type="primary">nuoN</name>
    <name evidence="9" type="ORF">CLV93_11730</name>
    <name evidence="8" type="ORF">JCM18694_33390</name>
</gene>
<evidence type="ECO:0000313" key="8">
    <source>
        <dbReference type="EMBL" id="GET23093.1"/>
    </source>
</evidence>
<accession>A0A2P8C5Z8</accession>
<comment type="similarity">
    <text evidence="5">Belongs to the complex I subunit 2 family.</text>
</comment>
<evidence type="ECO:0000313" key="11">
    <source>
        <dbReference type="Proteomes" id="UP000396862"/>
    </source>
</evidence>
<protein>
    <recommendedName>
        <fullName evidence="5">NADH-quinone oxidoreductase subunit N</fullName>
        <ecNumber evidence="5">7.1.1.-</ecNumber>
    </recommendedName>
    <alternativeName>
        <fullName evidence="5">NADH dehydrogenase I subunit N</fullName>
    </alternativeName>
    <alternativeName>
        <fullName evidence="5">NDH-1 subunit N</fullName>
    </alternativeName>
</protein>